<reference evidence="8" key="1">
    <citation type="submission" date="2025-08" db="UniProtKB">
        <authorList>
            <consortium name="RefSeq"/>
        </authorList>
    </citation>
    <scope>IDENTIFICATION</scope>
</reference>
<evidence type="ECO:0000256" key="2">
    <source>
        <dbReference type="ARBA" id="ARBA00006208"/>
    </source>
</evidence>
<keyword evidence="5 6" id="KW-0472">Membrane</keyword>
<evidence type="ECO:0000313" key="7">
    <source>
        <dbReference type="Proteomes" id="UP000515156"/>
    </source>
</evidence>
<dbReference type="OrthoDB" id="269173at2759"/>
<sequence length="117" mass="12506">MAAIGSGRLFLRIGAVSGSLAVGAGAYGAHGQRIIEQEEYNKELYKTANRYHFLHSLALLAVPHCRKPLLAGSVMTSGMVMFCGALYYQALTGDPSYVRVAPTGGWLMILGWAAMAL</sequence>
<organism evidence="7 8">
    <name type="scientific">Microcaecilia unicolor</name>
    <dbReference type="NCBI Taxonomy" id="1415580"/>
    <lineage>
        <taxon>Eukaryota</taxon>
        <taxon>Metazoa</taxon>
        <taxon>Chordata</taxon>
        <taxon>Craniata</taxon>
        <taxon>Vertebrata</taxon>
        <taxon>Euteleostomi</taxon>
        <taxon>Amphibia</taxon>
        <taxon>Gymnophiona</taxon>
        <taxon>Siphonopidae</taxon>
        <taxon>Microcaecilia</taxon>
    </lineage>
</organism>
<dbReference type="FunCoup" id="A0A6P7WXZ3">
    <property type="interactions" value="385"/>
</dbReference>
<name>A0A6P7WXZ3_9AMPH</name>
<feature type="transmembrane region" description="Helical" evidence="6">
    <location>
        <begin position="96"/>
        <end position="115"/>
    </location>
</feature>
<comment type="similarity">
    <text evidence="2">Belongs to the TMEM256 family.</text>
</comment>
<evidence type="ECO:0000256" key="4">
    <source>
        <dbReference type="ARBA" id="ARBA00022989"/>
    </source>
</evidence>
<evidence type="ECO:0000256" key="6">
    <source>
        <dbReference type="SAM" id="Phobius"/>
    </source>
</evidence>
<feature type="transmembrane region" description="Helical" evidence="6">
    <location>
        <begin position="69"/>
        <end position="90"/>
    </location>
</feature>
<evidence type="ECO:0000313" key="8">
    <source>
        <dbReference type="RefSeq" id="XP_030042779.1"/>
    </source>
</evidence>
<accession>A0A6P7WXZ3</accession>
<gene>
    <name evidence="8" type="primary">TMEM256</name>
</gene>
<evidence type="ECO:0000256" key="1">
    <source>
        <dbReference type="ARBA" id="ARBA00004141"/>
    </source>
</evidence>
<keyword evidence="7" id="KW-1185">Reference proteome</keyword>
<dbReference type="PANTHER" id="PTHR43461">
    <property type="entry name" value="TRANSMEMBRANE PROTEIN 256"/>
    <property type="match status" value="1"/>
</dbReference>
<keyword evidence="3 6" id="KW-0812">Transmembrane</keyword>
<dbReference type="KEGG" id="muo:115457494"/>
<proteinExistence type="inferred from homology"/>
<dbReference type="CTD" id="254863"/>
<dbReference type="InParanoid" id="A0A6P7WXZ3"/>
<dbReference type="GeneID" id="115457494"/>
<dbReference type="AlphaFoldDB" id="A0A6P7WXZ3"/>
<comment type="subcellular location">
    <subcellularLocation>
        <location evidence="1">Membrane</location>
        <topology evidence="1">Multi-pass membrane protein</topology>
    </subcellularLocation>
</comment>
<dbReference type="RefSeq" id="XP_030042779.1">
    <property type="nucleotide sequence ID" value="XM_030186919.1"/>
</dbReference>
<protein>
    <submittedName>
        <fullName evidence="8">Transmembrane protein 256</fullName>
    </submittedName>
</protein>
<dbReference type="Proteomes" id="UP000515156">
    <property type="component" value="Chromosome 14"/>
</dbReference>
<keyword evidence="4 6" id="KW-1133">Transmembrane helix</keyword>
<dbReference type="InterPro" id="IPR006696">
    <property type="entry name" value="DUF423"/>
</dbReference>
<evidence type="ECO:0000256" key="3">
    <source>
        <dbReference type="ARBA" id="ARBA00022692"/>
    </source>
</evidence>
<evidence type="ECO:0000256" key="5">
    <source>
        <dbReference type="ARBA" id="ARBA00023136"/>
    </source>
</evidence>
<dbReference type="GO" id="GO:0016020">
    <property type="term" value="C:membrane"/>
    <property type="evidence" value="ECO:0007669"/>
    <property type="project" value="UniProtKB-SubCell"/>
</dbReference>
<dbReference type="Pfam" id="PF04241">
    <property type="entry name" value="DUF423"/>
    <property type="match status" value="1"/>
</dbReference>
<dbReference type="PANTHER" id="PTHR43461:SF1">
    <property type="entry name" value="TRANSMEMBRANE PROTEIN 256"/>
    <property type="match status" value="1"/>
</dbReference>